<feature type="region of interest" description="Disordered" evidence="1">
    <location>
        <begin position="326"/>
        <end position="373"/>
    </location>
</feature>
<feature type="compositionally biased region" description="Basic and acidic residues" evidence="1">
    <location>
        <begin position="36"/>
        <end position="50"/>
    </location>
</feature>
<dbReference type="AlphaFoldDB" id="A0A816BER5"/>
<comment type="caution">
    <text evidence="2">The sequence shown here is derived from an EMBL/GenBank/DDBJ whole genome shotgun (WGS) entry which is preliminary data.</text>
</comment>
<evidence type="ECO:0000313" key="2">
    <source>
        <dbReference type="EMBL" id="CAF1608251.1"/>
    </source>
</evidence>
<feature type="region of interest" description="Disordered" evidence="1">
    <location>
        <begin position="233"/>
        <end position="295"/>
    </location>
</feature>
<feature type="region of interest" description="Disordered" evidence="1">
    <location>
        <begin position="153"/>
        <end position="209"/>
    </location>
</feature>
<protein>
    <submittedName>
        <fullName evidence="2">Uncharacterized protein</fullName>
    </submittedName>
</protein>
<feature type="compositionally biased region" description="Basic and acidic residues" evidence="1">
    <location>
        <begin position="172"/>
        <end position="209"/>
    </location>
</feature>
<gene>
    <name evidence="2" type="ORF">XAT740_LOCUS48560</name>
</gene>
<evidence type="ECO:0000256" key="1">
    <source>
        <dbReference type="SAM" id="MobiDB-lite"/>
    </source>
</evidence>
<organism evidence="2 3">
    <name type="scientific">Adineta ricciae</name>
    <name type="common">Rotifer</name>
    <dbReference type="NCBI Taxonomy" id="249248"/>
    <lineage>
        <taxon>Eukaryota</taxon>
        <taxon>Metazoa</taxon>
        <taxon>Spiralia</taxon>
        <taxon>Gnathifera</taxon>
        <taxon>Rotifera</taxon>
        <taxon>Eurotatoria</taxon>
        <taxon>Bdelloidea</taxon>
        <taxon>Adinetida</taxon>
        <taxon>Adinetidae</taxon>
        <taxon>Adineta</taxon>
    </lineage>
</organism>
<name>A0A816BER5_ADIRI</name>
<accession>A0A816BER5</accession>
<feature type="compositionally biased region" description="Polar residues" evidence="1">
    <location>
        <begin position="275"/>
        <end position="295"/>
    </location>
</feature>
<dbReference type="EMBL" id="CAJNOR010006987">
    <property type="protein sequence ID" value="CAF1608251.1"/>
    <property type="molecule type" value="Genomic_DNA"/>
</dbReference>
<feature type="compositionally biased region" description="Basic and acidic residues" evidence="1">
    <location>
        <begin position="1"/>
        <end position="16"/>
    </location>
</feature>
<sequence length="373" mass="40912">MDKKNDKHGENKEENFLVKTAYTIRAKLRLTRKKRERDDKSKSTSIDKTDSATSSADEVDPSKSTLSTFSPSGNQNNNTCDIDKDKNPAAKDSVAKAVNKKPPTADKATSELKNHDTVHLSFYGIQTVGDLLDRIDEVIEGAKIIIEGNTGKTSLTIQDNTPRPRPPPSSADLDKKQPNKSEGSSTEKRPAEASDQEGKENDEPIRIDYNEIHTIEDLLARVYKQPGSRKVILENAPDDDESVLIEKKTSSTEPANPPTTSNDNDESSGPPKSILKTSQDPSSLDTSTKVSSFQDDQIHVNIEGVQSVNELLDRVDEAVQSVPVVLKKTSTQGKPESSLPDEKQQNETTAIEPNPPLSTNDENESSSEKTNTF</sequence>
<feature type="compositionally biased region" description="Polar residues" evidence="1">
    <location>
        <begin position="251"/>
        <end position="262"/>
    </location>
</feature>
<reference evidence="2" key="1">
    <citation type="submission" date="2021-02" db="EMBL/GenBank/DDBJ databases">
        <authorList>
            <person name="Nowell W R."/>
        </authorList>
    </citation>
    <scope>NUCLEOTIDE SEQUENCE</scope>
</reference>
<feature type="region of interest" description="Disordered" evidence="1">
    <location>
        <begin position="1"/>
        <end position="120"/>
    </location>
</feature>
<feature type="compositionally biased region" description="Basic residues" evidence="1">
    <location>
        <begin position="26"/>
        <end position="35"/>
    </location>
</feature>
<evidence type="ECO:0000313" key="3">
    <source>
        <dbReference type="Proteomes" id="UP000663828"/>
    </source>
</evidence>
<dbReference type="Proteomes" id="UP000663828">
    <property type="component" value="Unassembled WGS sequence"/>
</dbReference>
<proteinExistence type="predicted"/>
<feature type="compositionally biased region" description="Polar residues" evidence="1">
    <location>
        <begin position="62"/>
        <end position="80"/>
    </location>
</feature>
<keyword evidence="3" id="KW-1185">Reference proteome</keyword>
<feature type="compositionally biased region" description="Basic and acidic residues" evidence="1">
    <location>
        <begin position="108"/>
        <end position="118"/>
    </location>
</feature>